<dbReference type="UniPathway" id="UPA00098">
    <property type="reaction ID" value="UER00360"/>
</dbReference>
<dbReference type="InterPro" id="IPR016162">
    <property type="entry name" value="Ald_DH_N"/>
</dbReference>
<comment type="pathway">
    <text evidence="1 7">Amino-acid biosynthesis; L-proline biosynthesis; L-glutamate 5-semialdehyde from L-glutamate: step 2/2.</text>
</comment>
<dbReference type="CDD" id="cd07079">
    <property type="entry name" value="ALDH_F18-19_ProA-GPR"/>
    <property type="match status" value="1"/>
</dbReference>
<evidence type="ECO:0000256" key="3">
    <source>
        <dbReference type="ARBA" id="ARBA00022650"/>
    </source>
</evidence>
<dbReference type="OrthoDB" id="9809970at2"/>
<evidence type="ECO:0000256" key="5">
    <source>
        <dbReference type="ARBA" id="ARBA00023002"/>
    </source>
</evidence>
<comment type="subcellular location">
    <subcellularLocation>
        <location evidence="7">Cytoplasm</location>
    </subcellularLocation>
</comment>
<keyword evidence="4 7" id="KW-0521">NADP</keyword>
<comment type="function">
    <text evidence="7">Catalyzes the NADPH-dependent reduction of L-glutamate 5-phosphate into L-glutamate 5-semialdehyde and phosphate. The product spontaneously undergoes cyclization to form 1-pyrroline-5-carboxylate.</text>
</comment>
<keyword evidence="3 7" id="KW-0641">Proline biosynthesis</keyword>
<dbReference type="RefSeq" id="WP_048690442.1">
    <property type="nucleotide sequence ID" value="NZ_KQ130484.1"/>
</dbReference>
<feature type="domain" description="Aldehyde dehydrogenase" evidence="8">
    <location>
        <begin position="5"/>
        <end position="280"/>
    </location>
</feature>
<evidence type="ECO:0000313" key="9">
    <source>
        <dbReference type="EMBL" id="KMT66161.1"/>
    </source>
</evidence>
<evidence type="ECO:0000256" key="2">
    <source>
        <dbReference type="ARBA" id="ARBA00022605"/>
    </source>
</evidence>
<dbReference type="PANTHER" id="PTHR11063">
    <property type="entry name" value="GLUTAMATE SEMIALDEHYDE DEHYDROGENASE"/>
    <property type="match status" value="1"/>
</dbReference>
<dbReference type="EC" id="1.2.1.41" evidence="7"/>
<evidence type="ECO:0000256" key="1">
    <source>
        <dbReference type="ARBA" id="ARBA00004985"/>
    </source>
</evidence>
<dbReference type="PATRIC" id="fig|1513271.3.peg.1061"/>
<name>A0A0J8JNG9_9ALTE</name>
<dbReference type="InterPro" id="IPR020593">
    <property type="entry name" value="G-glutamylP_reductase_CS"/>
</dbReference>
<gene>
    <name evidence="7" type="primary">proA</name>
    <name evidence="9" type="ORF">XM47_05160</name>
</gene>
<dbReference type="Proteomes" id="UP000037600">
    <property type="component" value="Unassembled WGS sequence"/>
</dbReference>
<dbReference type="GO" id="GO:0050661">
    <property type="term" value="F:NADP binding"/>
    <property type="evidence" value="ECO:0007669"/>
    <property type="project" value="InterPro"/>
</dbReference>
<dbReference type="NCBIfam" id="TIGR00407">
    <property type="entry name" value="proA"/>
    <property type="match status" value="1"/>
</dbReference>
<evidence type="ECO:0000256" key="7">
    <source>
        <dbReference type="HAMAP-Rule" id="MF_00412"/>
    </source>
</evidence>
<evidence type="ECO:0000313" key="10">
    <source>
        <dbReference type="Proteomes" id="UP000037600"/>
    </source>
</evidence>
<accession>A0A0J8JNG9</accession>
<dbReference type="PIRSF" id="PIRSF000151">
    <property type="entry name" value="GPR"/>
    <property type="match status" value="1"/>
</dbReference>
<dbReference type="InterPro" id="IPR012134">
    <property type="entry name" value="Glu-5-SA_DH"/>
</dbReference>
<dbReference type="HAMAP" id="MF_00412">
    <property type="entry name" value="ProA"/>
    <property type="match status" value="1"/>
</dbReference>
<dbReference type="InterPro" id="IPR015590">
    <property type="entry name" value="Aldehyde_DH_dom"/>
</dbReference>
<keyword evidence="2 7" id="KW-0028">Amino-acid biosynthesis</keyword>
<keyword evidence="5 7" id="KW-0560">Oxidoreductase</keyword>
<dbReference type="GO" id="GO:0005737">
    <property type="term" value="C:cytoplasm"/>
    <property type="evidence" value="ECO:0007669"/>
    <property type="project" value="UniProtKB-SubCell"/>
</dbReference>
<dbReference type="AlphaFoldDB" id="A0A0J8JNG9"/>
<dbReference type="InterPro" id="IPR016161">
    <property type="entry name" value="Ald_DH/histidinol_DH"/>
</dbReference>
<dbReference type="SUPFAM" id="SSF53720">
    <property type="entry name" value="ALDH-like"/>
    <property type="match status" value="1"/>
</dbReference>
<comment type="caution">
    <text evidence="9">The sequence shown here is derived from an EMBL/GenBank/DDBJ whole genome shotgun (WGS) entry which is preliminary data.</text>
</comment>
<evidence type="ECO:0000256" key="6">
    <source>
        <dbReference type="ARBA" id="ARBA00049024"/>
    </source>
</evidence>
<dbReference type="PROSITE" id="PS01223">
    <property type="entry name" value="PROA"/>
    <property type="match status" value="1"/>
</dbReference>
<dbReference type="EMBL" id="LAZL01000006">
    <property type="protein sequence ID" value="KMT66161.1"/>
    <property type="molecule type" value="Genomic_DNA"/>
</dbReference>
<evidence type="ECO:0000259" key="8">
    <source>
        <dbReference type="Pfam" id="PF00171"/>
    </source>
</evidence>
<dbReference type="PANTHER" id="PTHR11063:SF8">
    <property type="entry name" value="DELTA-1-PYRROLINE-5-CARBOXYLATE SYNTHASE"/>
    <property type="match status" value="1"/>
</dbReference>
<dbReference type="FunFam" id="3.40.309.10:FF:000006">
    <property type="entry name" value="Gamma-glutamyl phosphate reductase"/>
    <property type="match status" value="1"/>
</dbReference>
<dbReference type="NCBIfam" id="NF001221">
    <property type="entry name" value="PRK00197.1"/>
    <property type="match status" value="1"/>
</dbReference>
<organism evidence="9 10">
    <name type="scientific">Catenovulum maritimum</name>
    <dbReference type="NCBI Taxonomy" id="1513271"/>
    <lineage>
        <taxon>Bacteria</taxon>
        <taxon>Pseudomonadati</taxon>
        <taxon>Pseudomonadota</taxon>
        <taxon>Gammaproteobacteria</taxon>
        <taxon>Alteromonadales</taxon>
        <taxon>Alteromonadaceae</taxon>
        <taxon>Catenovulum</taxon>
    </lineage>
</organism>
<comment type="similarity">
    <text evidence="7">Belongs to the gamma-glutamyl phosphate reductase family.</text>
</comment>
<dbReference type="GO" id="GO:0004350">
    <property type="term" value="F:glutamate-5-semialdehyde dehydrogenase activity"/>
    <property type="evidence" value="ECO:0007669"/>
    <property type="project" value="UniProtKB-UniRule"/>
</dbReference>
<protein>
    <recommendedName>
        <fullName evidence="7">Gamma-glutamyl phosphate reductase</fullName>
        <shortName evidence="7">GPR</shortName>
        <ecNumber evidence="7">1.2.1.41</ecNumber>
    </recommendedName>
    <alternativeName>
        <fullName evidence="7">Glutamate-5-semialdehyde dehydrogenase</fullName>
    </alternativeName>
    <alternativeName>
        <fullName evidence="7">Glutamyl-gamma-semialdehyde dehydrogenase</fullName>
        <shortName evidence="7">GSA dehydrogenase</shortName>
    </alternativeName>
</protein>
<proteinExistence type="inferred from homology"/>
<keyword evidence="7" id="KW-0963">Cytoplasm</keyword>
<dbReference type="Pfam" id="PF00171">
    <property type="entry name" value="Aldedh"/>
    <property type="match status" value="1"/>
</dbReference>
<dbReference type="InterPro" id="IPR000965">
    <property type="entry name" value="GPR_dom"/>
</dbReference>
<dbReference type="GO" id="GO:0055129">
    <property type="term" value="P:L-proline biosynthetic process"/>
    <property type="evidence" value="ECO:0007669"/>
    <property type="project" value="UniProtKB-UniRule"/>
</dbReference>
<dbReference type="Gene3D" id="3.40.309.10">
    <property type="entry name" value="Aldehyde Dehydrogenase, Chain A, domain 2"/>
    <property type="match status" value="1"/>
</dbReference>
<reference evidence="9 10" key="1">
    <citation type="submission" date="2015-04" db="EMBL/GenBank/DDBJ databases">
        <title>Draft Genome Sequence of the Novel Agar-Digesting Marine Bacterium Q1.</title>
        <authorList>
            <person name="Li Y."/>
            <person name="Li D."/>
            <person name="Chen G."/>
            <person name="Du Z."/>
        </authorList>
    </citation>
    <scope>NUCLEOTIDE SEQUENCE [LARGE SCALE GENOMIC DNA]</scope>
    <source>
        <strain evidence="9 10">Q1</strain>
    </source>
</reference>
<dbReference type="InterPro" id="IPR016163">
    <property type="entry name" value="Ald_DH_C"/>
</dbReference>
<comment type="catalytic activity">
    <reaction evidence="6 7">
        <text>L-glutamate 5-semialdehyde + phosphate + NADP(+) = L-glutamyl 5-phosphate + NADPH + H(+)</text>
        <dbReference type="Rhea" id="RHEA:19541"/>
        <dbReference type="ChEBI" id="CHEBI:15378"/>
        <dbReference type="ChEBI" id="CHEBI:43474"/>
        <dbReference type="ChEBI" id="CHEBI:57783"/>
        <dbReference type="ChEBI" id="CHEBI:58066"/>
        <dbReference type="ChEBI" id="CHEBI:58274"/>
        <dbReference type="ChEBI" id="CHEBI:58349"/>
        <dbReference type="EC" id="1.2.1.41"/>
    </reaction>
</comment>
<evidence type="ECO:0000256" key="4">
    <source>
        <dbReference type="ARBA" id="ARBA00022857"/>
    </source>
</evidence>
<sequence length="416" mass="45330">MSFSIAKMAKDARKASFSVANLSTVQKDAALTAMANKLVERTDLILSENEKDLTAGRENGLSEAMIDRLRLTPERVKDLSNALIEVTQLTDPVGTMSNMTTRPNGIRVGKMRIPLGVIAMIYEARPNVTAEAAALCLKSGNAVILRGGKEALHSNLVIAKCLHEALEEQGIDANAIGVVPDPDRNVMNELMTLSDDIDLIIPRGGEGLIRFVTENSRIPVIQHFKGVCHLYIDQYAENEMALDLLTNGKTQRTGVCNSLETLLVHKSKAEEYMPLVAKMFSEKGVKVHACEQSIGYFENAEVATEADWDAEYLALEIAVRIVDDFEAAIGHIETYSSGHTEVICTQDYRLANEFVRRINSAVVMVNASSRFSDGGQLGLGAEIGISTSKLHAYGPMGLESLTTEKFVVLGDGQIRS</sequence>
<keyword evidence="10" id="KW-1185">Reference proteome</keyword>
<dbReference type="Gene3D" id="3.40.605.10">
    <property type="entry name" value="Aldehyde Dehydrogenase, Chain A, domain 1"/>
    <property type="match status" value="1"/>
</dbReference>
<dbReference type="STRING" id="1513271.XM47_05160"/>